<evidence type="ECO:0000256" key="5">
    <source>
        <dbReference type="SAM" id="MobiDB-lite"/>
    </source>
</evidence>
<dbReference type="Gene3D" id="3.40.50.720">
    <property type="entry name" value="NAD(P)-binding Rossmann-like Domain"/>
    <property type="match status" value="1"/>
</dbReference>
<organism evidence="9 10">
    <name type="scientific">Cudoniella acicularis</name>
    <dbReference type="NCBI Taxonomy" id="354080"/>
    <lineage>
        <taxon>Eukaryota</taxon>
        <taxon>Fungi</taxon>
        <taxon>Dikarya</taxon>
        <taxon>Ascomycota</taxon>
        <taxon>Pezizomycotina</taxon>
        <taxon>Leotiomycetes</taxon>
        <taxon>Helotiales</taxon>
        <taxon>Tricladiaceae</taxon>
        <taxon>Cudoniella</taxon>
    </lineage>
</organism>
<dbReference type="InterPro" id="IPR000608">
    <property type="entry name" value="UBC"/>
</dbReference>
<comment type="caution">
    <text evidence="9">The sequence shown here is derived from an EMBL/GenBank/DDBJ whole genome shotgun (WGS) entry which is preliminary data.</text>
</comment>
<evidence type="ECO:0000313" key="9">
    <source>
        <dbReference type="EMBL" id="KAF4633485.1"/>
    </source>
</evidence>
<dbReference type="GO" id="GO:0003755">
    <property type="term" value="F:peptidyl-prolyl cis-trans isomerase activity"/>
    <property type="evidence" value="ECO:0007669"/>
    <property type="project" value="UniProtKB-KW"/>
</dbReference>
<keyword evidence="10" id="KW-1185">Reference proteome</keyword>
<evidence type="ECO:0000259" key="7">
    <source>
        <dbReference type="PROSITE" id="PS50234"/>
    </source>
</evidence>
<reference evidence="9 10" key="1">
    <citation type="submission" date="2020-03" db="EMBL/GenBank/DDBJ databases">
        <title>Draft Genome Sequence of Cudoniella acicularis.</title>
        <authorList>
            <person name="Buettner E."/>
            <person name="Kellner H."/>
        </authorList>
    </citation>
    <scope>NUCLEOTIDE SEQUENCE [LARGE SCALE GENOMIC DNA]</scope>
    <source>
        <strain evidence="9 10">DSM 108380</strain>
    </source>
</reference>
<evidence type="ECO:0000313" key="10">
    <source>
        <dbReference type="Proteomes" id="UP000566819"/>
    </source>
</evidence>
<feature type="compositionally biased region" description="Polar residues" evidence="5">
    <location>
        <begin position="345"/>
        <end position="356"/>
    </location>
</feature>
<dbReference type="InterPro" id="IPR002035">
    <property type="entry name" value="VWF_A"/>
</dbReference>
<dbReference type="PROSITE" id="PS50234">
    <property type="entry name" value="VWFA"/>
    <property type="match status" value="1"/>
</dbReference>
<feature type="domain" description="U-box" evidence="8">
    <location>
        <begin position="1154"/>
        <end position="1190"/>
    </location>
</feature>
<dbReference type="SUPFAM" id="SSF57850">
    <property type="entry name" value="RING/U-box"/>
    <property type="match status" value="1"/>
</dbReference>
<dbReference type="GO" id="GO:0016491">
    <property type="term" value="F:oxidoreductase activity"/>
    <property type="evidence" value="ECO:0007669"/>
    <property type="project" value="UniProtKB-KW"/>
</dbReference>
<feature type="domain" description="VWFA" evidence="7">
    <location>
        <begin position="1454"/>
        <end position="1635"/>
    </location>
</feature>
<dbReference type="InterPro" id="IPR036291">
    <property type="entry name" value="NAD(P)-bd_dom_sf"/>
</dbReference>
<dbReference type="EC" id="5.2.1.8" evidence="2"/>
<dbReference type="GO" id="GO:0016567">
    <property type="term" value="P:protein ubiquitination"/>
    <property type="evidence" value="ECO:0007669"/>
    <property type="project" value="InterPro"/>
</dbReference>
<accession>A0A8H4RP21</accession>
<dbReference type="Pfam" id="PF13519">
    <property type="entry name" value="VWA_2"/>
    <property type="match status" value="1"/>
</dbReference>
<dbReference type="PANTHER" id="PTHR24320">
    <property type="entry name" value="RETINOL DEHYDROGENASE"/>
    <property type="match status" value="1"/>
</dbReference>
<gene>
    <name evidence="9" type="ORF">G7Y89_g4628</name>
</gene>
<dbReference type="SMART" id="SM00212">
    <property type="entry name" value="UBCc"/>
    <property type="match status" value="1"/>
</dbReference>
<evidence type="ECO:0000256" key="1">
    <source>
        <dbReference type="ARBA" id="ARBA00006484"/>
    </source>
</evidence>
<dbReference type="InterPro" id="IPR002347">
    <property type="entry name" value="SDR_fam"/>
</dbReference>
<dbReference type="EMBL" id="JAAMPI010000255">
    <property type="protein sequence ID" value="KAF4633485.1"/>
    <property type="molecule type" value="Genomic_DNA"/>
</dbReference>
<name>A0A8H4RP21_9HELO</name>
<dbReference type="InterPro" id="IPR016135">
    <property type="entry name" value="UBQ-conjugating_enzyme/RWD"/>
</dbReference>
<dbReference type="OrthoDB" id="10069349at2759"/>
<keyword evidence="4" id="KW-0697">Rotamase</keyword>
<dbReference type="Pfam" id="PF00179">
    <property type="entry name" value="UQ_con"/>
    <property type="match status" value="1"/>
</dbReference>
<sequence>MTVFNVDTIGVEVVNAFPDQVSGKTTLITGPSGGGIGAECALTLARANPHCLILAGRSPSKAAPVIEKIHEINSAIQVVFIELDMLDNQSIREAMTKIKSTTHKIDILINNAGVMAVRNYAVSKDGVESQFAACYLGHFLLTNLLLKEGLLGRNGDTIVNVGSLGYQLAEVNLDDPNFQNGKTYNPWKAYGQAKTAQTLFNVLLAKKLEGKGVAVLIVQPGVTLESKLLANSGVDNELFADAYKLAIERNDGKPLPPQIMASLQQCAGVVLLAALDPALRVPFPRASAVSALAAEIKKRILRLDIWPDVSDITLHLGPANGPILDPDDLVSDVIADPKFEIITVTSGARKPSTTKPEQTKESSLPPKAVKPSGLQSASEVKLRIITPALARAHQDVRHIPIVEEASITPSSTLRDLNTHVHNFLTLPLSDSVYEDQECNCSFSRQIRERGIMRSEEEDSSGSDTSKVFVVHGRNQVRILNTTAKNKPSIMDAAIAALGAEYVSDKNASFISGGVSEDDTSGDYCDLPVLSLCSKNRHRSRSKDDAENKSEVPEPDLTAFGRSVVDIHTSEAPIELSQLNLNLTLQQLGLIDLTINGVLDIFVVERKVSHQNAAEELGKDAIFLNGDAWGQVIPQSKRGMSMLLSALRVFTGLIGAKHMDIQSQDPVIHVFNLLTRFPPAVRALHILMNGKTPQLCDRAAFSQSICEVLKELVPRQLINTDNGRVFEGARLLFGLILENSKHLKLADASQTPYISALKVLDLRNTFTMEPIAHPVQTSFGLVERGYYEALKEGGMLSWKTGEAPLSALPLDTRTRRIALLCGGIIHQITTLDTNLLLNSVSAYSSRNHAAVINSRELSDLQQHAVLCSRNNLSVLAPSTLPSAQAPALTLDRLGNLAVYVGRPPCADPGKDIAIFRPTDGGEENVDVSIITQLLVPILEKRESDGTAVFDAFGDNFQRKSRTPDEIIMLCVDCSASMRDDNDFSEIKDDDGVKDITKADTTSVVDSATFIPANLDERKTLLSEHESIDDILCIIHNTSARKRQEVAEKILQILSGLYSKELSYRTKKLEELRRTLTYGFLRAQSEMHESSIAKLKTFIAGLVTHEEAICDFLIYRATNAAILDVPWTWSLGDEIPQIPTATTGESSNPITMRPFSVPPSFLCPISQELMNDPVNTCDGFTFERNNIERWFQIRQSSPLTGLSLENAEVVFNGQLANDINKWIQADHLIATAPRYNSTETTTSRQLRSSGREQTLNIRFFSRLGSFTREVPKSLTVTTLYRIAFQGIKGRHTVFELNSENVFLAPSAQPISSTNLHDNSIVHINARELDSLTASADQGTSSPEVCLVKVYENFAHVLFSYWTPKNTTKTLASVVFRYWRYRFNQTPRQVPRDFVIWTELRDQGDTHIVGSTPCHWEPLSTYLKPSSAMGKLKDEKVYDPVTPDNEDVDMNGPQPLVLKILLGGEGKKKRPGNNLSRLDVLKTMFDAFVNRILAYNFQTHLGLITFKSSANVAQEMTHAVEIFRHKLNNMDAAGDTALWEALALANDQLSEYQLKFPKAKKRIICISDGRDTNSKKSASEVSWGLFKNGVVVDSFSLGNEDNVDLRTLSYLSGGYKFKPQSLEQAMAICEMEPVLSQLERPSVTVPPEAYSHGYDSNLRFVFAKDKAIPETITRDVFPQRKEHPNLKDQFVQLSTTATNVSGGSSHSTNLRTSRIPIEIRQIVANPHPHYDVYASESNMAFWKVVMQGPPESAYSDGVFILYLDMEEDYPTFAPKCRFVTPIYHPNINRHGKVCHSILDRNWTSDTTNLQVINTIYSLLLVPEFSDPINAVVTLNFHWDEVAFRDEAKTHIQKHATKTRAEWKAEILNE</sequence>
<evidence type="ECO:0000259" key="8">
    <source>
        <dbReference type="PROSITE" id="PS51698"/>
    </source>
</evidence>
<dbReference type="SMART" id="SM00504">
    <property type="entry name" value="Ubox"/>
    <property type="match status" value="1"/>
</dbReference>
<feature type="domain" description="UBC core" evidence="6">
    <location>
        <begin position="1707"/>
        <end position="1853"/>
    </location>
</feature>
<dbReference type="SUPFAM" id="SSF53300">
    <property type="entry name" value="vWA-like"/>
    <property type="match status" value="1"/>
</dbReference>
<dbReference type="SUPFAM" id="SSF51735">
    <property type="entry name" value="NAD(P)-binding Rossmann-fold domains"/>
    <property type="match status" value="1"/>
</dbReference>
<proteinExistence type="inferred from homology"/>
<dbReference type="Gene3D" id="3.40.50.410">
    <property type="entry name" value="von Willebrand factor, type A domain"/>
    <property type="match status" value="1"/>
</dbReference>
<dbReference type="Gene3D" id="3.30.40.10">
    <property type="entry name" value="Zinc/RING finger domain, C3HC4 (zinc finger)"/>
    <property type="match status" value="1"/>
</dbReference>
<feature type="region of interest" description="Disordered" evidence="5">
    <location>
        <begin position="345"/>
        <end position="375"/>
    </location>
</feature>
<dbReference type="Gene3D" id="3.10.110.10">
    <property type="entry name" value="Ubiquitin Conjugating Enzyme"/>
    <property type="match status" value="1"/>
</dbReference>
<dbReference type="CDD" id="cd16655">
    <property type="entry name" value="RING-Ubox_WDSUB1-like"/>
    <property type="match status" value="1"/>
</dbReference>
<dbReference type="CDD" id="cd00198">
    <property type="entry name" value="vWFA"/>
    <property type="match status" value="1"/>
</dbReference>
<dbReference type="InterPro" id="IPR013083">
    <property type="entry name" value="Znf_RING/FYVE/PHD"/>
</dbReference>
<evidence type="ECO:0000256" key="2">
    <source>
        <dbReference type="ARBA" id="ARBA00013194"/>
    </source>
</evidence>
<evidence type="ECO:0000256" key="3">
    <source>
        <dbReference type="ARBA" id="ARBA00023002"/>
    </source>
</evidence>
<dbReference type="InterPro" id="IPR036465">
    <property type="entry name" value="vWFA_dom_sf"/>
</dbReference>
<comment type="similarity">
    <text evidence="1">Belongs to the short-chain dehydrogenases/reductases (SDR) family.</text>
</comment>
<evidence type="ECO:0000256" key="4">
    <source>
        <dbReference type="ARBA" id="ARBA00023110"/>
    </source>
</evidence>
<evidence type="ECO:0000259" key="6">
    <source>
        <dbReference type="PROSITE" id="PS50127"/>
    </source>
</evidence>
<protein>
    <recommendedName>
        <fullName evidence="2">peptidylprolyl isomerase</fullName>
        <ecNumber evidence="2">5.2.1.8</ecNumber>
    </recommendedName>
</protein>
<dbReference type="Pfam" id="PF04564">
    <property type="entry name" value="U-box"/>
    <property type="match status" value="1"/>
</dbReference>
<keyword evidence="4" id="KW-0413">Isomerase</keyword>
<dbReference type="PROSITE" id="PS50127">
    <property type="entry name" value="UBC_2"/>
    <property type="match status" value="1"/>
</dbReference>
<dbReference type="Pfam" id="PF00106">
    <property type="entry name" value="adh_short"/>
    <property type="match status" value="1"/>
</dbReference>
<dbReference type="GO" id="GO:0004842">
    <property type="term" value="F:ubiquitin-protein transferase activity"/>
    <property type="evidence" value="ECO:0007669"/>
    <property type="project" value="InterPro"/>
</dbReference>
<dbReference type="PANTHER" id="PTHR24320:SF283">
    <property type="entry name" value="RETINOL DEHYDROGENASE 11"/>
    <property type="match status" value="1"/>
</dbReference>
<dbReference type="InterPro" id="IPR003613">
    <property type="entry name" value="Ubox_domain"/>
</dbReference>
<dbReference type="Proteomes" id="UP000566819">
    <property type="component" value="Unassembled WGS sequence"/>
</dbReference>
<dbReference type="PROSITE" id="PS51698">
    <property type="entry name" value="U_BOX"/>
    <property type="match status" value="1"/>
</dbReference>
<keyword evidence="3" id="KW-0560">Oxidoreductase</keyword>
<dbReference type="SUPFAM" id="SSF54495">
    <property type="entry name" value="UBC-like"/>
    <property type="match status" value="1"/>
</dbReference>